<evidence type="ECO:0000313" key="8">
    <source>
        <dbReference type="EMBL" id="QTH70889.1"/>
    </source>
</evidence>
<dbReference type="PROSITE" id="PS00092">
    <property type="entry name" value="N6_MTASE"/>
    <property type="match status" value="1"/>
</dbReference>
<dbReference type="GO" id="GO:0003676">
    <property type="term" value="F:nucleic acid binding"/>
    <property type="evidence" value="ECO:0007669"/>
    <property type="project" value="InterPro"/>
</dbReference>
<dbReference type="RefSeq" id="WP_208842493.1">
    <property type="nucleotide sequence ID" value="NZ_CP072133.1"/>
</dbReference>
<dbReference type="InterPro" id="IPR029063">
    <property type="entry name" value="SAM-dependent_MTases_sf"/>
</dbReference>
<dbReference type="GO" id="GO:0005737">
    <property type="term" value="C:cytoplasm"/>
    <property type="evidence" value="ECO:0007669"/>
    <property type="project" value="UniProtKB-SubCell"/>
</dbReference>
<evidence type="ECO:0000313" key="9">
    <source>
        <dbReference type="Proteomes" id="UP000664904"/>
    </source>
</evidence>
<evidence type="ECO:0000256" key="2">
    <source>
        <dbReference type="ARBA" id="ARBA00022603"/>
    </source>
</evidence>
<reference evidence="8" key="1">
    <citation type="submission" date="2021-03" db="EMBL/GenBank/DDBJ databases">
        <title>Complete Genome of Pseudoalteromonas xiamenensis STKMTI.2, a new potential marine bacterium producing anti-Vibrio compounds.</title>
        <authorList>
            <person name="Handayani D.P."/>
            <person name="Isnansetyo A."/>
            <person name="Istiqomah I."/>
            <person name="Jumina J."/>
        </authorList>
    </citation>
    <scope>NUCLEOTIDE SEQUENCE</scope>
    <source>
        <strain evidence="8">STKMTI.2</strain>
    </source>
</reference>
<sequence>MSTFQFKQFSIQQAHAAMKVSTDGVLLGAWVDLNNVKRILDIGTGTGLLALMCKQRQPKAIINAVEIDENALIDAEANFQRCPWSDLHLIPGAVQNVMVAEPFDLVISNPPYFNDSLKSPTLSRNTARHTDTLSFSELVEAFVAHSHSLSRFAVVLPCNEAQIFISVAAEAGLSLRRHCLVKTTPTKMPSRSLLEFAWISGVMMQEELDIKQEGGAYSADFEALCKPFYLKMPD</sequence>
<gene>
    <name evidence="8" type="ORF">J5O05_13460</name>
</gene>
<dbReference type="Proteomes" id="UP000664904">
    <property type="component" value="Chromosome"/>
</dbReference>
<dbReference type="Gene3D" id="3.40.50.150">
    <property type="entry name" value="Vaccinia Virus protein VP39"/>
    <property type="match status" value="1"/>
</dbReference>
<dbReference type="GO" id="GO:0008033">
    <property type="term" value="P:tRNA processing"/>
    <property type="evidence" value="ECO:0007669"/>
    <property type="project" value="UniProtKB-UniRule"/>
</dbReference>
<dbReference type="InterPro" id="IPR007848">
    <property type="entry name" value="Small_mtfrase_dom"/>
</dbReference>
<protein>
    <recommendedName>
        <fullName evidence="6">tRNA1(Val) (adenine(37)-N6)-methyltransferase</fullName>
        <ecNumber evidence="6">2.1.1.223</ecNumber>
    </recommendedName>
    <alternativeName>
        <fullName evidence="6">tRNA m6A37 methyltransferase</fullName>
    </alternativeName>
</protein>
<keyword evidence="5 6" id="KW-0819">tRNA processing</keyword>
<keyword evidence="1 6" id="KW-0963">Cytoplasm</keyword>
<dbReference type="InterPro" id="IPR050210">
    <property type="entry name" value="tRNA_Adenine-N(6)_MTase"/>
</dbReference>
<evidence type="ECO:0000256" key="3">
    <source>
        <dbReference type="ARBA" id="ARBA00022679"/>
    </source>
</evidence>
<keyword evidence="2 6" id="KW-0489">Methyltransferase</keyword>
<dbReference type="EC" id="2.1.1.223" evidence="6"/>
<dbReference type="EMBL" id="CP072133">
    <property type="protein sequence ID" value="QTH70889.1"/>
    <property type="molecule type" value="Genomic_DNA"/>
</dbReference>
<feature type="domain" description="Methyltransferase small" evidence="7">
    <location>
        <begin position="32"/>
        <end position="117"/>
    </location>
</feature>
<keyword evidence="4 6" id="KW-0949">S-adenosyl-L-methionine</keyword>
<evidence type="ECO:0000256" key="5">
    <source>
        <dbReference type="ARBA" id="ARBA00022694"/>
    </source>
</evidence>
<dbReference type="InterPro" id="IPR002052">
    <property type="entry name" value="DNA_methylase_N6_adenine_CS"/>
</dbReference>
<dbReference type="KEGG" id="pxi:J5O05_13460"/>
<dbReference type="GO" id="GO:0016430">
    <property type="term" value="F:tRNA (adenine-N6)-methyltransferase activity"/>
    <property type="evidence" value="ECO:0007669"/>
    <property type="project" value="UniProtKB-UniRule"/>
</dbReference>
<evidence type="ECO:0000259" key="7">
    <source>
        <dbReference type="Pfam" id="PF05175"/>
    </source>
</evidence>
<dbReference type="GO" id="GO:0032259">
    <property type="term" value="P:methylation"/>
    <property type="evidence" value="ECO:0007669"/>
    <property type="project" value="UniProtKB-KW"/>
</dbReference>
<dbReference type="HAMAP" id="MF_01872">
    <property type="entry name" value="tRNA_methyltr_YfiC"/>
    <property type="match status" value="1"/>
</dbReference>
<dbReference type="InterPro" id="IPR022882">
    <property type="entry name" value="tRNA_adenine-N6_MeTrfase"/>
</dbReference>
<comment type="subcellular location">
    <subcellularLocation>
        <location evidence="6">Cytoplasm</location>
    </subcellularLocation>
</comment>
<dbReference type="PANTHER" id="PTHR47739">
    <property type="entry name" value="TRNA1(VAL) (ADENINE(37)-N6)-METHYLTRANSFERASE"/>
    <property type="match status" value="1"/>
</dbReference>
<comment type="similarity">
    <text evidence="6">Belongs to the methyltransferase superfamily. tRNA (adenine-N(6)-)-methyltransferase family.</text>
</comment>
<accession>A0A975DG08</accession>
<keyword evidence="3 6" id="KW-0808">Transferase</keyword>
<comment type="catalytic activity">
    <reaction evidence="6">
        <text>adenosine(37) in tRNA1(Val) + S-adenosyl-L-methionine = N(6)-methyladenosine(37) in tRNA1(Val) + S-adenosyl-L-homocysteine + H(+)</text>
        <dbReference type="Rhea" id="RHEA:43160"/>
        <dbReference type="Rhea" id="RHEA-COMP:10369"/>
        <dbReference type="Rhea" id="RHEA-COMP:10370"/>
        <dbReference type="ChEBI" id="CHEBI:15378"/>
        <dbReference type="ChEBI" id="CHEBI:57856"/>
        <dbReference type="ChEBI" id="CHEBI:59789"/>
        <dbReference type="ChEBI" id="CHEBI:74411"/>
        <dbReference type="ChEBI" id="CHEBI:74449"/>
        <dbReference type="EC" id="2.1.1.223"/>
    </reaction>
</comment>
<dbReference type="Pfam" id="PF05175">
    <property type="entry name" value="MTS"/>
    <property type="match status" value="1"/>
</dbReference>
<evidence type="ECO:0000256" key="4">
    <source>
        <dbReference type="ARBA" id="ARBA00022691"/>
    </source>
</evidence>
<comment type="function">
    <text evidence="6">Specifically methylates the adenine in position 37 of tRNA(1)(Val) (anticodon cmo5UAC).</text>
</comment>
<dbReference type="PANTHER" id="PTHR47739:SF1">
    <property type="entry name" value="TRNA1(VAL) (ADENINE(37)-N6)-METHYLTRANSFERASE"/>
    <property type="match status" value="1"/>
</dbReference>
<dbReference type="AlphaFoldDB" id="A0A975DG08"/>
<dbReference type="CDD" id="cd02440">
    <property type="entry name" value="AdoMet_MTases"/>
    <property type="match status" value="1"/>
</dbReference>
<dbReference type="SUPFAM" id="SSF53335">
    <property type="entry name" value="S-adenosyl-L-methionine-dependent methyltransferases"/>
    <property type="match status" value="1"/>
</dbReference>
<keyword evidence="9" id="KW-1185">Reference proteome</keyword>
<evidence type="ECO:0000256" key="6">
    <source>
        <dbReference type="HAMAP-Rule" id="MF_01872"/>
    </source>
</evidence>
<proteinExistence type="inferred from homology"/>
<evidence type="ECO:0000256" key="1">
    <source>
        <dbReference type="ARBA" id="ARBA00022490"/>
    </source>
</evidence>
<name>A0A975DG08_9GAMM</name>
<organism evidence="8 9">
    <name type="scientific">Pseudoalteromonas xiamenensis</name>
    <dbReference type="NCBI Taxonomy" id="882626"/>
    <lineage>
        <taxon>Bacteria</taxon>
        <taxon>Pseudomonadati</taxon>
        <taxon>Pseudomonadota</taxon>
        <taxon>Gammaproteobacteria</taxon>
        <taxon>Alteromonadales</taxon>
        <taxon>Pseudoalteromonadaceae</taxon>
        <taxon>Pseudoalteromonas</taxon>
    </lineage>
</organism>